<evidence type="ECO:0000256" key="8">
    <source>
        <dbReference type="RuleBase" id="RU363032"/>
    </source>
</evidence>
<dbReference type="PANTHER" id="PTHR30177:SF4">
    <property type="entry name" value="OSMOPROTECTANT IMPORT PERMEASE PROTEIN OSMW"/>
    <property type="match status" value="1"/>
</dbReference>
<dbReference type="Proteomes" id="UP000218267">
    <property type="component" value="Chromosome"/>
</dbReference>
<reference evidence="10 11" key="1">
    <citation type="journal article" date="2018" name="Mar. Genomics">
        <title>Complete genome sequence of Marinifilaceae bacterium strain SPP2, isolated from the Antarctic marine sediment.</title>
        <authorList>
            <person name="Watanabe M."/>
            <person name="Kojima H."/>
            <person name="Fukui M."/>
        </authorList>
    </citation>
    <scope>NUCLEOTIDE SEQUENCE [LARGE SCALE GENOMIC DNA]</scope>
    <source>
        <strain evidence="10 11">SPP2</strain>
    </source>
</reference>
<dbReference type="InterPro" id="IPR007210">
    <property type="entry name" value="ABC_Gly_betaine_transp_sub-bd"/>
</dbReference>
<gene>
    <name evidence="10" type="ORF">ALGA_3809</name>
</gene>
<feature type="transmembrane region" description="Helical" evidence="8">
    <location>
        <begin position="71"/>
        <end position="89"/>
    </location>
</feature>
<keyword evidence="4 8" id="KW-1133">Transmembrane helix</keyword>
<dbReference type="EMBL" id="AP018042">
    <property type="protein sequence ID" value="BAX82101.1"/>
    <property type="molecule type" value="Genomic_DNA"/>
</dbReference>
<dbReference type="SUPFAM" id="SSF53850">
    <property type="entry name" value="Periplasmic binding protein-like II"/>
    <property type="match status" value="1"/>
</dbReference>
<sequence length="511" mass="56625">MEIFERKDYFLQLLSEHILISFGALAFTTIIGILLGIWVFYSAKSRIIVLSAVNFLYTIPSIAMFGLLIPLVGIGLNNALIVLVLYGLLPMTRNTYSGLSEVRSDIVEAAKAMGAAKYQIFKDIYFPLALPAILSGLRITTVMIVALTGLAALIGAGGLGQAIFRGLNTMNTPMIVAGSLGISLLAILSDRWVGVFEGKLVCIISKNSSKKQKLRVYVNVILLLAALIAAAANTNPFQSNHVKTVTVASKPTSEQFILGEVIAQLIERNTELNVVRKFGIGGGTTNIHPAMVNGEVDMYVEYTGTGWMSVLKEKLPGNNQVDFNSIQKQYKDNFKLKWLGLLGFNNTYALAIPDSLAVKFNIKNCSDLALYSKHFKFGAEFDFFERPDGYEGLVNTYGFDFSSIHEMDINLRYNAMVEGKVNAIDAFTTDAKIVAQKLKVLIDNRNYFPTYEAGIIIRMGILEKYPELEPLLVKLNQKISTETMMHMNYEVEVLNKDPKEVATLFIEQLKE</sequence>
<feature type="transmembrane region" description="Helical" evidence="8">
    <location>
        <begin position="18"/>
        <end position="40"/>
    </location>
</feature>
<dbReference type="PANTHER" id="PTHR30177">
    <property type="entry name" value="GLYCINE BETAINE/L-PROLINE TRANSPORT SYSTEM PERMEASE PROTEIN PROW"/>
    <property type="match status" value="1"/>
</dbReference>
<feature type="transmembrane region" description="Helical" evidence="8">
    <location>
        <begin position="128"/>
        <end position="154"/>
    </location>
</feature>
<comment type="similarity">
    <text evidence="6">In the C-terminal section; belongs to the OsmX family.</text>
</comment>
<comment type="similarity">
    <text evidence="8">Belongs to the binding-protein-dependent transport system permease family.</text>
</comment>
<keyword evidence="3 8" id="KW-0812">Transmembrane</keyword>
<evidence type="ECO:0000256" key="1">
    <source>
        <dbReference type="ARBA" id="ARBA00004651"/>
    </source>
</evidence>
<protein>
    <submittedName>
        <fullName evidence="10">Osmoprotection protein</fullName>
    </submittedName>
</protein>
<keyword evidence="2 8" id="KW-0813">Transport</keyword>
<evidence type="ECO:0000313" key="11">
    <source>
        <dbReference type="Proteomes" id="UP000218267"/>
    </source>
</evidence>
<keyword evidence="5 8" id="KW-0472">Membrane</keyword>
<dbReference type="Pfam" id="PF04069">
    <property type="entry name" value="OpuAC"/>
    <property type="match status" value="1"/>
</dbReference>
<evidence type="ECO:0000256" key="7">
    <source>
        <dbReference type="ARBA" id="ARBA00035652"/>
    </source>
</evidence>
<dbReference type="Gene3D" id="3.40.190.10">
    <property type="entry name" value="Periplasmic binding protein-like II"/>
    <property type="match status" value="1"/>
</dbReference>
<dbReference type="GO" id="GO:0043190">
    <property type="term" value="C:ATP-binding cassette (ABC) transporter complex"/>
    <property type="evidence" value="ECO:0007669"/>
    <property type="project" value="InterPro"/>
</dbReference>
<proteinExistence type="inferred from homology"/>
<dbReference type="AlphaFoldDB" id="A0A1Y1CS92"/>
<dbReference type="RefSeq" id="WP_096432116.1">
    <property type="nucleotide sequence ID" value="NZ_AP018042.1"/>
</dbReference>
<feature type="domain" description="ABC transmembrane type-1" evidence="9">
    <location>
        <begin position="14"/>
        <end position="193"/>
    </location>
</feature>
<dbReference type="OrthoDB" id="9801163at2"/>
<comment type="similarity">
    <text evidence="7">In the N-terminal section; belongs to the binding-protein-dependent transport system permease family.</text>
</comment>
<dbReference type="KEGG" id="mbas:ALGA_3809"/>
<dbReference type="Gene3D" id="1.10.3720.10">
    <property type="entry name" value="MetI-like"/>
    <property type="match status" value="1"/>
</dbReference>
<dbReference type="CDD" id="cd06261">
    <property type="entry name" value="TM_PBP2"/>
    <property type="match status" value="1"/>
</dbReference>
<dbReference type="InterPro" id="IPR051204">
    <property type="entry name" value="ABC_transp_perm/SBD"/>
</dbReference>
<dbReference type="Gene3D" id="3.40.190.120">
    <property type="entry name" value="Osmoprotection protein (prox), domain 2"/>
    <property type="match status" value="1"/>
</dbReference>
<dbReference type="InterPro" id="IPR000515">
    <property type="entry name" value="MetI-like"/>
</dbReference>
<dbReference type="SUPFAM" id="SSF161098">
    <property type="entry name" value="MetI-like"/>
    <property type="match status" value="1"/>
</dbReference>
<reference evidence="11" key="2">
    <citation type="journal article" date="2020" name="Antonie Van Leeuwenhoek">
        <title>Labilibaculum antarcticum sp. nov., a novel facultative anaerobic, psychrotorelant bacterium isolated from marine sediment of Antarctica.</title>
        <authorList>
            <person name="Watanabe M."/>
            <person name="Kojima H."/>
            <person name="Fukui M."/>
        </authorList>
    </citation>
    <scope>NUCLEOTIDE SEQUENCE [LARGE SCALE GENOMIC DNA]</scope>
    <source>
        <strain evidence="11">SPP2</strain>
    </source>
</reference>
<dbReference type="InterPro" id="IPR035906">
    <property type="entry name" value="MetI-like_sf"/>
</dbReference>
<evidence type="ECO:0000259" key="9">
    <source>
        <dbReference type="PROSITE" id="PS50928"/>
    </source>
</evidence>
<evidence type="ECO:0000256" key="3">
    <source>
        <dbReference type="ARBA" id="ARBA00022692"/>
    </source>
</evidence>
<evidence type="ECO:0000256" key="4">
    <source>
        <dbReference type="ARBA" id="ARBA00022989"/>
    </source>
</evidence>
<feature type="transmembrane region" description="Helical" evidence="8">
    <location>
        <begin position="174"/>
        <end position="193"/>
    </location>
</feature>
<dbReference type="PROSITE" id="PS50928">
    <property type="entry name" value="ABC_TM1"/>
    <property type="match status" value="1"/>
</dbReference>
<dbReference type="Pfam" id="PF00528">
    <property type="entry name" value="BPD_transp_1"/>
    <property type="match status" value="1"/>
</dbReference>
<evidence type="ECO:0000256" key="5">
    <source>
        <dbReference type="ARBA" id="ARBA00023136"/>
    </source>
</evidence>
<name>A0A1Y1CS92_9BACT</name>
<accession>A0A1Y1CS92</accession>
<feature type="transmembrane region" description="Helical" evidence="8">
    <location>
        <begin position="214"/>
        <end position="232"/>
    </location>
</feature>
<organism evidence="10 11">
    <name type="scientific">Labilibaculum antarcticum</name>
    <dbReference type="NCBI Taxonomy" id="1717717"/>
    <lineage>
        <taxon>Bacteria</taxon>
        <taxon>Pseudomonadati</taxon>
        <taxon>Bacteroidota</taxon>
        <taxon>Bacteroidia</taxon>
        <taxon>Marinilabiliales</taxon>
        <taxon>Marinifilaceae</taxon>
        <taxon>Labilibaculum</taxon>
    </lineage>
</organism>
<dbReference type="GO" id="GO:0031460">
    <property type="term" value="P:glycine betaine transport"/>
    <property type="evidence" value="ECO:0007669"/>
    <property type="project" value="TreeGrafter"/>
</dbReference>
<evidence type="ECO:0000313" key="10">
    <source>
        <dbReference type="EMBL" id="BAX82101.1"/>
    </source>
</evidence>
<feature type="transmembrane region" description="Helical" evidence="8">
    <location>
        <begin position="47"/>
        <end position="65"/>
    </location>
</feature>
<keyword evidence="11" id="KW-1185">Reference proteome</keyword>
<dbReference type="GO" id="GO:0022857">
    <property type="term" value="F:transmembrane transporter activity"/>
    <property type="evidence" value="ECO:0007669"/>
    <property type="project" value="InterPro"/>
</dbReference>
<evidence type="ECO:0000256" key="6">
    <source>
        <dbReference type="ARBA" id="ARBA00035642"/>
    </source>
</evidence>
<comment type="subcellular location">
    <subcellularLocation>
        <location evidence="1 8">Cell membrane</location>
        <topology evidence="1 8">Multi-pass membrane protein</topology>
    </subcellularLocation>
</comment>
<evidence type="ECO:0000256" key="2">
    <source>
        <dbReference type="ARBA" id="ARBA00022448"/>
    </source>
</evidence>